<dbReference type="AlphaFoldDB" id="A0A841XMZ9"/>
<feature type="transmembrane region" description="Helical" evidence="1">
    <location>
        <begin position="7"/>
        <end position="25"/>
    </location>
</feature>
<reference evidence="2 3" key="1">
    <citation type="submission" date="2020-03" db="EMBL/GenBank/DDBJ databases">
        <title>Soil Listeria distribution.</title>
        <authorList>
            <person name="Liao J."/>
            <person name="Wiedmann M."/>
        </authorList>
    </citation>
    <scope>NUCLEOTIDE SEQUENCE [LARGE SCALE GENOMIC DNA]</scope>
    <source>
        <strain evidence="2 3">FSL L7-1816</strain>
    </source>
</reference>
<keyword evidence="1" id="KW-1133">Transmembrane helix</keyword>
<keyword evidence="1" id="KW-0472">Membrane</keyword>
<dbReference type="EMBL" id="JAAROV010000002">
    <property type="protein sequence ID" value="MBC1316534.1"/>
    <property type="molecule type" value="Genomic_DNA"/>
</dbReference>
<gene>
    <name evidence="2" type="ORF">HB811_07100</name>
</gene>
<organism evidence="2 3">
    <name type="scientific">Listeria booriae</name>
    <dbReference type="NCBI Taxonomy" id="1552123"/>
    <lineage>
        <taxon>Bacteria</taxon>
        <taxon>Bacillati</taxon>
        <taxon>Bacillota</taxon>
        <taxon>Bacilli</taxon>
        <taxon>Bacillales</taxon>
        <taxon>Listeriaceae</taxon>
        <taxon>Listeria</taxon>
    </lineage>
</organism>
<keyword evidence="1" id="KW-0812">Transmembrane</keyword>
<evidence type="ECO:0000256" key="1">
    <source>
        <dbReference type="SAM" id="Phobius"/>
    </source>
</evidence>
<sequence length="169" mass="19475">MKKTNKMLVIGALFVLLVGAIWFYISNERSESKVDEAAVFTKQELSEVQVDVLVSYLYMTATPSINAVDRTVTNKSMKLTSTEDTKKAVAVLNYYLFDDLSEYDKDAFEKAKEYGFDKEKRLTLEWIMDHNKKTFEILYGLQDNGSIFSDKDAILRTYTRITEKDNNSN</sequence>
<protein>
    <submittedName>
        <fullName evidence="2">Uncharacterized protein</fullName>
    </submittedName>
</protein>
<evidence type="ECO:0000313" key="3">
    <source>
        <dbReference type="Proteomes" id="UP000543379"/>
    </source>
</evidence>
<accession>A0A841XMZ9</accession>
<evidence type="ECO:0000313" key="2">
    <source>
        <dbReference type="EMBL" id="MBC1316534.1"/>
    </source>
</evidence>
<proteinExistence type="predicted"/>
<dbReference type="RefSeq" id="WP_185382196.1">
    <property type="nucleotide sequence ID" value="NZ_JAAROV010000002.1"/>
</dbReference>
<comment type="caution">
    <text evidence="2">The sequence shown here is derived from an EMBL/GenBank/DDBJ whole genome shotgun (WGS) entry which is preliminary data.</text>
</comment>
<dbReference type="Proteomes" id="UP000543379">
    <property type="component" value="Unassembled WGS sequence"/>
</dbReference>
<name>A0A841XMZ9_9LIST</name>